<sequence length="472" mass="53395">MHKQHTDAKMPTSPNHRREDEEVNIKPKPPPPLPPPPPNPNPNQMELPEDIIADILKRLPAKSLVRFRCVCKPWCSLITSPSFVRTHLKLNRSQFQSDLGTSTRIILSRYCDTLLSMVSENNNVVETVELDFALVRNLPYYVKGHSDGLLCLVINDGFGGMAVIYNPSIQEYRKLPSPCNFRSTREVLGLGFDSSIDDYKVVRVPSNYCRLKCPGYQPQVEVLELKTNCWRKIPDEDTPPFFIEHIFQATEVNGGLYWLAEDHDASRCVILRFDLAEEKFKVVLPPPDESCKSIAWIGALKNWLCVVHTRRLSDVHVWATKDDKNWTKIITTSRFPRIPGRDPFLDSFRYMPLCYTEKGAVLMSVRGERFVTFDTRDNTFEHVDIRGAQHWLQETVYCESLVSPGGGGNPTESAVALGSDVGVAEGEQDEDQTAVGDSTSSNSLRQLLVGLKREVHNLLVCSVGHRNMNDDN</sequence>
<proteinExistence type="predicted"/>
<dbReference type="Pfam" id="PF00646">
    <property type="entry name" value="F-box"/>
    <property type="match status" value="1"/>
</dbReference>
<evidence type="ECO:0000256" key="1">
    <source>
        <dbReference type="SAM" id="MobiDB-lite"/>
    </source>
</evidence>
<dbReference type="RefSeq" id="XP_021828543.1">
    <property type="nucleotide sequence ID" value="XM_021972851.1"/>
</dbReference>
<dbReference type="PANTHER" id="PTHR31672:SF13">
    <property type="entry name" value="F-BOX PROTEIN CPR30-LIKE"/>
    <property type="match status" value="1"/>
</dbReference>
<feature type="compositionally biased region" description="Basic and acidic residues" evidence="1">
    <location>
        <begin position="16"/>
        <end position="25"/>
    </location>
</feature>
<dbReference type="NCBIfam" id="TIGR01640">
    <property type="entry name" value="F_box_assoc_1"/>
    <property type="match status" value="1"/>
</dbReference>
<dbReference type="Proteomes" id="UP000515124">
    <property type="component" value="Unplaced"/>
</dbReference>
<dbReference type="SUPFAM" id="SSF81383">
    <property type="entry name" value="F-box domain"/>
    <property type="match status" value="1"/>
</dbReference>
<protein>
    <submittedName>
        <fullName evidence="4">F-box protein At3g16210</fullName>
    </submittedName>
</protein>
<keyword evidence="3" id="KW-1185">Reference proteome</keyword>
<dbReference type="InterPro" id="IPR050796">
    <property type="entry name" value="SCF_F-box_component"/>
</dbReference>
<name>A0A6P5TLQ9_PRUAV</name>
<dbReference type="InterPro" id="IPR017451">
    <property type="entry name" value="F-box-assoc_interact_dom"/>
</dbReference>
<dbReference type="InterPro" id="IPR036047">
    <property type="entry name" value="F-box-like_dom_sf"/>
</dbReference>
<evidence type="ECO:0000313" key="4">
    <source>
        <dbReference type="RefSeq" id="XP_021828543.1"/>
    </source>
</evidence>
<dbReference type="Gene3D" id="1.20.1280.50">
    <property type="match status" value="1"/>
</dbReference>
<dbReference type="InterPro" id="IPR006527">
    <property type="entry name" value="F-box-assoc_dom_typ1"/>
</dbReference>
<reference evidence="4" key="1">
    <citation type="submission" date="2025-08" db="UniProtKB">
        <authorList>
            <consortium name="RefSeq"/>
        </authorList>
    </citation>
    <scope>IDENTIFICATION</scope>
</reference>
<feature type="domain" description="F-box" evidence="2">
    <location>
        <begin position="41"/>
        <end position="87"/>
    </location>
</feature>
<dbReference type="KEGG" id="pavi:110768966"/>
<dbReference type="PROSITE" id="PS50181">
    <property type="entry name" value="FBOX"/>
    <property type="match status" value="1"/>
</dbReference>
<dbReference type="SUPFAM" id="SSF50965">
    <property type="entry name" value="Galactose oxidase, central domain"/>
    <property type="match status" value="1"/>
</dbReference>
<dbReference type="Gramene" id="Pav_sc0001582.1_g350.1.mk:mrna">
    <property type="protein sequence ID" value="Pav_sc0001582.1_g350.1.mk:CDS:1"/>
    <property type="gene ID" value="Pav_sc0001582.1_g350.1.mk"/>
</dbReference>
<feature type="region of interest" description="Disordered" evidence="1">
    <location>
        <begin position="1"/>
        <end position="46"/>
    </location>
</feature>
<gene>
    <name evidence="4" type="primary">LOC110768966</name>
</gene>
<dbReference type="AlphaFoldDB" id="A0A6P5TLQ9"/>
<organism evidence="3 4">
    <name type="scientific">Prunus avium</name>
    <name type="common">Cherry</name>
    <name type="synonym">Cerasus avium</name>
    <dbReference type="NCBI Taxonomy" id="42229"/>
    <lineage>
        <taxon>Eukaryota</taxon>
        <taxon>Viridiplantae</taxon>
        <taxon>Streptophyta</taxon>
        <taxon>Embryophyta</taxon>
        <taxon>Tracheophyta</taxon>
        <taxon>Spermatophyta</taxon>
        <taxon>Magnoliopsida</taxon>
        <taxon>eudicotyledons</taxon>
        <taxon>Gunneridae</taxon>
        <taxon>Pentapetalae</taxon>
        <taxon>rosids</taxon>
        <taxon>fabids</taxon>
        <taxon>Rosales</taxon>
        <taxon>Rosaceae</taxon>
        <taxon>Amygdaloideae</taxon>
        <taxon>Amygdaleae</taxon>
        <taxon>Prunus</taxon>
    </lineage>
</organism>
<dbReference type="PANTHER" id="PTHR31672">
    <property type="entry name" value="BNACNNG10540D PROTEIN"/>
    <property type="match status" value="1"/>
</dbReference>
<accession>A0A6P5TLQ9</accession>
<dbReference type="CDD" id="cd22157">
    <property type="entry name" value="F-box_AtFBW1-like"/>
    <property type="match status" value="1"/>
</dbReference>
<dbReference type="InterPro" id="IPR001810">
    <property type="entry name" value="F-box_dom"/>
</dbReference>
<evidence type="ECO:0000313" key="3">
    <source>
        <dbReference type="Proteomes" id="UP000515124"/>
    </source>
</evidence>
<dbReference type="GeneID" id="110768966"/>
<dbReference type="SMART" id="SM00256">
    <property type="entry name" value="FBOX"/>
    <property type="match status" value="1"/>
</dbReference>
<dbReference type="InterPro" id="IPR011043">
    <property type="entry name" value="Gal_Oxase/kelch_b-propeller"/>
</dbReference>
<feature type="compositionally biased region" description="Pro residues" evidence="1">
    <location>
        <begin position="27"/>
        <end position="41"/>
    </location>
</feature>
<evidence type="ECO:0000259" key="2">
    <source>
        <dbReference type="PROSITE" id="PS50181"/>
    </source>
</evidence>
<dbReference type="Pfam" id="PF07734">
    <property type="entry name" value="FBA_1"/>
    <property type="match status" value="1"/>
</dbReference>